<comment type="caution">
    <text evidence="1">The sequence shown here is derived from an EMBL/GenBank/DDBJ whole genome shotgun (WGS) entry which is preliminary data.</text>
</comment>
<gene>
    <name evidence="1" type="ORF">S03H2_23424</name>
</gene>
<dbReference type="EMBL" id="BARU01012792">
    <property type="protein sequence ID" value="GAH31426.1"/>
    <property type="molecule type" value="Genomic_DNA"/>
</dbReference>
<dbReference type="AlphaFoldDB" id="X1EDQ2"/>
<feature type="non-terminal residue" evidence="1">
    <location>
        <position position="1"/>
    </location>
</feature>
<organism evidence="1">
    <name type="scientific">marine sediment metagenome</name>
    <dbReference type="NCBI Taxonomy" id="412755"/>
    <lineage>
        <taxon>unclassified sequences</taxon>
        <taxon>metagenomes</taxon>
        <taxon>ecological metagenomes</taxon>
    </lineage>
</organism>
<reference evidence="1" key="1">
    <citation type="journal article" date="2014" name="Front. Microbiol.">
        <title>High frequency of phylogenetically diverse reductive dehalogenase-homologous genes in deep subseafloor sedimentary metagenomes.</title>
        <authorList>
            <person name="Kawai M."/>
            <person name="Futagami T."/>
            <person name="Toyoda A."/>
            <person name="Takaki Y."/>
            <person name="Nishi S."/>
            <person name="Hori S."/>
            <person name="Arai W."/>
            <person name="Tsubouchi T."/>
            <person name="Morono Y."/>
            <person name="Uchiyama I."/>
            <person name="Ito T."/>
            <person name="Fujiyama A."/>
            <person name="Inagaki F."/>
            <person name="Takami H."/>
        </authorList>
    </citation>
    <scope>NUCLEOTIDE SEQUENCE</scope>
    <source>
        <strain evidence="1">Expedition CK06-06</strain>
    </source>
</reference>
<proteinExistence type="predicted"/>
<name>X1EDQ2_9ZZZZ</name>
<protein>
    <recommendedName>
        <fullName evidence="2">Swt1-like HEPN domain-containing protein</fullName>
    </recommendedName>
</protein>
<accession>X1EDQ2</accession>
<sequence>RRKLIKRRFKGLKKREDDIDELSCTDLGDKVKLILKIEDFNEILRNIGLSKSKAKDLFRRLKKLRNNIAHARYIKSGFYNWKEVINLIKKIELLSEKLKTI</sequence>
<evidence type="ECO:0008006" key="2">
    <source>
        <dbReference type="Google" id="ProtNLM"/>
    </source>
</evidence>
<evidence type="ECO:0000313" key="1">
    <source>
        <dbReference type="EMBL" id="GAH31426.1"/>
    </source>
</evidence>